<dbReference type="PANTHER" id="PTHR42912:SF94">
    <property type="entry name" value="METHYLTRANSFERASE TYPE 11 DOMAIN-CONTAINING PROTEIN"/>
    <property type="match status" value="1"/>
</dbReference>
<keyword evidence="2" id="KW-0489">Methyltransferase</keyword>
<proteinExistence type="predicted"/>
<evidence type="ECO:0000259" key="1">
    <source>
        <dbReference type="Pfam" id="PF08241"/>
    </source>
</evidence>
<name>A0A250KWM7_9GAMM</name>
<dbReference type="CDD" id="cd02440">
    <property type="entry name" value="AdoMet_MTases"/>
    <property type="match status" value="1"/>
</dbReference>
<dbReference type="KEGG" id="mmai:sS8_3433"/>
<dbReference type="InterPro" id="IPR013216">
    <property type="entry name" value="Methyltransf_11"/>
</dbReference>
<dbReference type="Pfam" id="PF08241">
    <property type="entry name" value="Methyltransf_11"/>
    <property type="match status" value="1"/>
</dbReference>
<dbReference type="SUPFAM" id="SSF53335">
    <property type="entry name" value="S-adenosyl-L-methionine-dependent methyltransferases"/>
    <property type="match status" value="1"/>
</dbReference>
<feature type="domain" description="Methyltransferase type 11" evidence="1">
    <location>
        <begin position="43"/>
        <end position="136"/>
    </location>
</feature>
<protein>
    <submittedName>
        <fullName evidence="2">Methyltransferase type 11</fullName>
    </submittedName>
</protein>
<evidence type="ECO:0000313" key="3">
    <source>
        <dbReference type="Proteomes" id="UP000266313"/>
    </source>
</evidence>
<dbReference type="InterPro" id="IPR050508">
    <property type="entry name" value="Methyltransf_Superfamily"/>
</dbReference>
<dbReference type="InterPro" id="IPR029063">
    <property type="entry name" value="SAM-dependent_MTases_sf"/>
</dbReference>
<dbReference type="EMBL" id="AP017928">
    <property type="protein sequence ID" value="BBA35371.1"/>
    <property type="molecule type" value="Genomic_DNA"/>
</dbReference>
<dbReference type="RefSeq" id="WP_119630592.1">
    <property type="nucleotide sequence ID" value="NZ_AP017928.1"/>
</dbReference>
<dbReference type="GO" id="GO:0032259">
    <property type="term" value="P:methylation"/>
    <property type="evidence" value="ECO:0007669"/>
    <property type="project" value="UniProtKB-KW"/>
</dbReference>
<keyword evidence="3" id="KW-1185">Reference proteome</keyword>
<keyword evidence="2" id="KW-0808">Transferase</keyword>
<accession>A0A250KWM7</accession>
<gene>
    <name evidence="2" type="ORF">sS8_3433</name>
</gene>
<dbReference type="AlphaFoldDB" id="A0A250KWM7"/>
<evidence type="ECO:0000313" key="2">
    <source>
        <dbReference type="EMBL" id="BBA35371.1"/>
    </source>
</evidence>
<sequence>MDVLTIKTYNKEAEKISNQHDRLAPKRLYELVLKFFIPNRKTLDIGCGSGRDTAWLATNGFDAMGIDASFGMLEQARKRYPELTFQQIALPDLAGVSDGSYSNVLCSAVLMHLEHGSLKAAVKNILRILSQGGILLLSFRGTRNANKRENGKLYETITKEEAIDLFEKEGGELLFYESILEVGRNHLWHTFVFKK</sequence>
<reference evidence="2 3" key="1">
    <citation type="submission" date="2016-12" db="EMBL/GenBank/DDBJ databases">
        <title>Genome sequencing of Methylocaldum marinum.</title>
        <authorList>
            <person name="Takeuchi M."/>
            <person name="Kamagata Y."/>
            <person name="Hiraoka S."/>
            <person name="Oshima K."/>
            <person name="Hattori M."/>
            <person name="Iwasaki W."/>
        </authorList>
    </citation>
    <scope>NUCLEOTIDE SEQUENCE [LARGE SCALE GENOMIC DNA]</scope>
    <source>
        <strain evidence="2 3">S8</strain>
    </source>
</reference>
<dbReference type="PANTHER" id="PTHR42912">
    <property type="entry name" value="METHYLTRANSFERASE"/>
    <property type="match status" value="1"/>
</dbReference>
<dbReference type="GO" id="GO:0008757">
    <property type="term" value="F:S-adenosylmethionine-dependent methyltransferase activity"/>
    <property type="evidence" value="ECO:0007669"/>
    <property type="project" value="InterPro"/>
</dbReference>
<dbReference type="Gene3D" id="3.40.50.150">
    <property type="entry name" value="Vaccinia Virus protein VP39"/>
    <property type="match status" value="1"/>
</dbReference>
<dbReference type="OrthoDB" id="4697647at2"/>
<organism evidence="2 3">
    <name type="scientific">Methylocaldum marinum</name>
    <dbReference type="NCBI Taxonomy" id="1432792"/>
    <lineage>
        <taxon>Bacteria</taxon>
        <taxon>Pseudomonadati</taxon>
        <taxon>Pseudomonadota</taxon>
        <taxon>Gammaproteobacteria</taxon>
        <taxon>Methylococcales</taxon>
        <taxon>Methylococcaceae</taxon>
        <taxon>Methylocaldum</taxon>
    </lineage>
</organism>
<dbReference type="Proteomes" id="UP000266313">
    <property type="component" value="Chromosome"/>
</dbReference>